<dbReference type="SMART" id="SM00342">
    <property type="entry name" value="HTH_ARAC"/>
    <property type="match status" value="1"/>
</dbReference>
<keyword evidence="9" id="KW-1185">Reference proteome</keyword>
<dbReference type="Gene3D" id="3.30.70.270">
    <property type="match status" value="1"/>
</dbReference>
<evidence type="ECO:0000256" key="1">
    <source>
        <dbReference type="ARBA" id="ARBA00023015"/>
    </source>
</evidence>
<evidence type="ECO:0000256" key="4">
    <source>
        <dbReference type="PROSITE-ProRule" id="PRU00169"/>
    </source>
</evidence>
<dbReference type="InterPro" id="IPR011006">
    <property type="entry name" value="CheY-like_superfamily"/>
</dbReference>
<dbReference type="InterPro" id="IPR043128">
    <property type="entry name" value="Rev_trsase/Diguanyl_cyclase"/>
</dbReference>
<dbReference type="RefSeq" id="WP_136369220.1">
    <property type="nucleotide sequence ID" value="NZ_SSOB01000008.1"/>
</dbReference>
<keyword evidence="2" id="KW-0238">DNA-binding</keyword>
<dbReference type="InterPro" id="IPR000160">
    <property type="entry name" value="GGDEF_dom"/>
</dbReference>
<dbReference type="SMART" id="SM00448">
    <property type="entry name" value="REC"/>
    <property type="match status" value="1"/>
</dbReference>
<accession>A0A4S4C1T9</accession>
<dbReference type="PROSITE" id="PS00041">
    <property type="entry name" value="HTH_ARAC_FAMILY_1"/>
    <property type="match status" value="1"/>
</dbReference>
<dbReference type="EMBL" id="SSOB01000008">
    <property type="protein sequence ID" value="THF81624.1"/>
    <property type="molecule type" value="Genomic_DNA"/>
</dbReference>
<reference evidence="8 9" key="1">
    <citation type="submission" date="2019-04" db="EMBL/GenBank/DDBJ databases">
        <title>Cohnella sp. nov. isolated from preserved vegetables.</title>
        <authorList>
            <person name="Lin S.-Y."/>
            <person name="Hung M.-H."/>
            <person name="Young C.-C."/>
        </authorList>
    </citation>
    <scope>NUCLEOTIDE SEQUENCE [LARGE SCALE GENOMIC DNA]</scope>
    <source>
        <strain evidence="8 9">CC-MHH1044</strain>
    </source>
</reference>
<dbReference type="OrthoDB" id="9794370at2"/>
<dbReference type="InterPro" id="IPR029787">
    <property type="entry name" value="Nucleotide_cyclase"/>
</dbReference>
<feature type="modified residue" description="4-aspartylphosphate" evidence="4">
    <location>
        <position position="55"/>
    </location>
</feature>
<keyword evidence="1" id="KW-0805">Transcription regulation</keyword>
<dbReference type="InterPro" id="IPR009057">
    <property type="entry name" value="Homeodomain-like_sf"/>
</dbReference>
<evidence type="ECO:0000259" key="5">
    <source>
        <dbReference type="PROSITE" id="PS01124"/>
    </source>
</evidence>
<dbReference type="SUPFAM" id="SSF52172">
    <property type="entry name" value="CheY-like"/>
    <property type="match status" value="1"/>
</dbReference>
<organism evidence="8 9">
    <name type="scientific">Cohnella fermenti</name>
    <dbReference type="NCBI Taxonomy" id="2565925"/>
    <lineage>
        <taxon>Bacteria</taxon>
        <taxon>Bacillati</taxon>
        <taxon>Bacillota</taxon>
        <taxon>Bacilli</taxon>
        <taxon>Bacillales</taxon>
        <taxon>Paenibacillaceae</taxon>
        <taxon>Cohnella</taxon>
    </lineage>
</organism>
<dbReference type="Pfam" id="PF12833">
    <property type="entry name" value="HTH_18"/>
    <property type="match status" value="1"/>
</dbReference>
<dbReference type="Gene3D" id="3.40.50.2300">
    <property type="match status" value="1"/>
</dbReference>
<dbReference type="AlphaFoldDB" id="A0A4S4C1T9"/>
<evidence type="ECO:0000313" key="9">
    <source>
        <dbReference type="Proteomes" id="UP000310636"/>
    </source>
</evidence>
<dbReference type="PROSITE" id="PS50887">
    <property type="entry name" value="GGDEF"/>
    <property type="match status" value="1"/>
</dbReference>
<protein>
    <submittedName>
        <fullName evidence="8">Response regulator</fullName>
    </submittedName>
</protein>
<gene>
    <name evidence="8" type="ORF">E6C55_07785</name>
</gene>
<dbReference type="InterPro" id="IPR018060">
    <property type="entry name" value="HTH_AraC"/>
</dbReference>
<dbReference type="GO" id="GO:0003700">
    <property type="term" value="F:DNA-binding transcription factor activity"/>
    <property type="evidence" value="ECO:0007669"/>
    <property type="project" value="InterPro"/>
</dbReference>
<keyword evidence="3" id="KW-0804">Transcription</keyword>
<evidence type="ECO:0000313" key="8">
    <source>
        <dbReference type="EMBL" id="THF81624.1"/>
    </source>
</evidence>
<name>A0A4S4C1T9_9BACL</name>
<dbReference type="InterPro" id="IPR018062">
    <property type="entry name" value="HTH_AraC-typ_CS"/>
</dbReference>
<evidence type="ECO:0000259" key="7">
    <source>
        <dbReference type="PROSITE" id="PS50887"/>
    </source>
</evidence>
<feature type="domain" description="GGDEF" evidence="7">
    <location>
        <begin position="181"/>
        <end position="314"/>
    </location>
</feature>
<evidence type="ECO:0000259" key="6">
    <source>
        <dbReference type="PROSITE" id="PS50110"/>
    </source>
</evidence>
<dbReference type="SUPFAM" id="SSF55073">
    <property type="entry name" value="Nucleotide cyclase"/>
    <property type="match status" value="1"/>
</dbReference>
<dbReference type="PROSITE" id="PS01124">
    <property type="entry name" value="HTH_ARAC_FAMILY_2"/>
    <property type="match status" value="1"/>
</dbReference>
<keyword evidence="4" id="KW-0597">Phosphoprotein</keyword>
<dbReference type="Proteomes" id="UP000310636">
    <property type="component" value="Unassembled WGS sequence"/>
</dbReference>
<dbReference type="Gene3D" id="1.10.10.60">
    <property type="entry name" value="Homeodomain-like"/>
    <property type="match status" value="2"/>
</dbReference>
<evidence type="ECO:0000256" key="3">
    <source>
        <dbReference type="ARBA" id="ARBA00023163"/>
    </source>
</evidence>
<dbReference type="PANTHER" id="PTHR43280">
    <property type="entry name" value="ARAC-FAMILY TRANSCRIPTIONAL REGULATOR"/>
    <property type="match status" value="1"/>
</dbReference>
<dbReference type="PANTHER" id="PTHR43280:SF28">
    <property type="entry name" value="HTH-TYPE TRANSCRIPTIONAL ACTIVATOR RHAS"/>
    <property type="match status" value="1"/>
</dbReference>
<dbReference type="GO" id="GO:0000160">
    <property type="term" value="P:phosphorelay signal transduction system"/>
    <property type="evidence" value="ECO:0007669"/>
    <property type="project" value="InterPro"/>
</dbReference>
<evidence type="ECO:0000256" key="2">
    <source>
        <dbReference type="ARBA" id="ARBA00023125"/>
    </source>
</evidence>
<comment type="caution">
    <text evidence="8">The sequence shown here is derived from an EMBL/GenBank/DDBJ whole genome shotgun (WGS) entry which is preliminary data.</text>
</comment>
<dbReference type="CDD" id="cd17536">
    <property type="entry name" value="REC_YesN-like"/>
    <property type="match status" value="1"/>
</dbReference>
<feature type="domain" description="HTH araC/xylS-type" evidence="5">
    <location>
        <begin position="442"/>
        <end position="540"/>
    </location>
</feature>
<proteinExistence type="predicted"/>
<dbReference type="GO" id="GO:0043565">
    <property type="term" value="F:sequence-specific DNA binding"/>
    <property type="evidence" value="ECO:0007669"/>
    <property type="project" value="InterPro"/>
</dbReference>
<feature type="domain" description="Response regulatory" evidence="6">
    <location>
        <begin position="3"/>
        <end position="120"/>
    </location>
</feature>
<dbReference type="InterPro" id="IPR001789">
    <property type="entry name" value="Sig_transdc_resp-reg_receiver"/>
</dbReference>
<dbReference type="SUPFAM" id="SSF46689">
    <property type="entry name" value="Homeodomain-like"/>
    <property type="match status" value="2"/>
</dbReference>
<dbReference type="PROSITE" id="PS50110">
    <property type="entry name" value="RESPONSE_REGULATORY"/>
    <property type="match status" value="1"/>
</dbReference>
<dbReference type="Pfam" id="PF00072">
    <property type="entry name" value="Response_reg"/>
    <property type="match status" value="1"/>
</dbReference>
<sequence length="542" mass="61955">MYKALIADDDILVRMDLRSMIDWHKLGIELTDDAANGEEAVRLARETQPDLLLLDIEMPLMNGLEVIQRLKEDRFDGKIVVLSCHDDFDIVKEALKNGASEYLLKHMLKPDNLIAVLQTAIGDLEELHASRNEQMLIRHLTERGKPALREELLKELFAGVWRDREQAAEAASKLDLRLGFARYVVAAIEIDDMYRLRSTFAKSELNGLLKSVLDVIDATLPRTASIFGRVDEGVYGILVDYRPEESFMSVNNRIFETCETILDNIGKYLNIQASAGISRIGEGPAIADQLFMQAKLALEGKLYCGKSKVIHYSELDYDNGNPNLWLAEPENDRVRAILADTAKIDDYFNSIFSGLRLKPVKPVYIRQICLELLMFLNTVAKEYKLSYSEVFGFDYVPYDYVIGLETLEDIEGWFSAVCRRINGAFATRISNVDPRHIRLEIRRAIEYIDKNYGKEISLQEIADHCHLSRTYFSQIFCLEMKESFSDYLSRYRIERAKYLLMETDLKIYEVGAACGLPNYRYFTKLFKDLTGVSPGKFKGGTP</sequence>